<keyword evidence="2" id="KW-1185">Reference proteome</keyword>
<sequence length="113" mass="13343">MRSGTFNVAPVLLNAVALRRVSEFKYLGHVVTEDLKDDNDIERERRAMAVRCNMLARRFARCSLEVKITLFKEFSQTLHTCNLWVNYTPTYYHWFRTYTKLSDWQGRGCISSQ</sequence>
<dbReference type="AlphaFoldDB" id="A0AAD7YBX0"/>
<evidence type="ECO:0000313" key="2">
    <source>
        <dbReference type="Proteomes" id="UP001231518"/>
    </source>
</evidence>
<dbReference type="EMBL" id="JARGEI010000023">
    <property type="protein sequence ID" value="KAJ8710054.1"/>
    <property type="molecule type" value="Genomic_DNA"/>
</dbReference>
<dbReference type="Proteomes" id="UP001231518">
    <property type="component" value="Chromosome 23"/>
</dbReference>
<name>A0AAD7YBX0_MYTSE</name>
<gene>
    <name evidence="1" type="ORF">PYW07_009420</name>
</gene>
<proteinExistence type="predicted"/>
<protein>
    <submittedName>
        <fullName evidence="1">Uncharacterized protein</fullName>
    </submittedName>
</protein>
<accession>A0AAD7YBX0</accession>
<evidence type="ECO:0000313" key="1">
    <source>
        <dbReference type="EMBL" id="KAJ8710054.1"/>
    </source>
</evidence>
<organism evidence="1 2">
    <name type="scientific">Mythimna separata</name>
    <name type="common">Oriental armyworm</name>
    <name type="synonym">Pseudaletia separata</name>
    <dbReference type="NCBI Taxonomy" id="271217"/>
    <lineage>
        <taxon>Eukaryota</taxon>
        <taxon>Metazoa</taxon>
        <taxon>Ecdysozoa</taxon>
        <taxon>Arthropoda</taxon>
        <taxon>Hexapoda</taxon>
        <taxon>Insecta</taxon>
        <taxon>Pterygota</taxon>
        <taxon>Neoptera</taxon>
        <taxon>Endopterygota</taxon>
        <taxon>Lepidoptera</taxon>
        <taxon>Glossata</taxon>
        <taxon>Ditrysia</taxon>
        <taxon>Noctuoidea</taxon>
        <taxon>Noctuidae</taxon>
        <taxon>Noctuinae</taxon>
        <taxon>Hadenini</taxon>
        <taxon>Mythimna</taxon>
    </lineage>
</organism>
<comment type="caution">
    <text evidence="1">The sequence shown here is derived from an EMBL/GenBank/DDBJ whole genome shotgun (WGS) entry which is preliminary data.</text>
</comment>
<reference evidence="1" key="1">
    <citation type="submission" date="2023-03" db="EMBL/GenBank/DDBJ databases">
        <title>Chromosome-level genomes of two armyworms, Mythimna separata and Mythimna loreyi, provide insights into the biosynthesis and reception of sex pheromones.</title>
        <authorList>
            <person name="Zhao H."/>
        </authorList>
    </citation>
    <scope>NUCLEOTIDE SEQUENCE</scope>
    <source>
        <strain evidence="1">BeijingLab</strain>
        <tissue evidence="1">Pupa</tissue>
    </source>
</reference>